<dbReference type="Pfam" id="PF05368">
    <property type="entry name" value="NmrA"/>
    <property type="match status" value="1"/>
</dbReference>
<evidence type="ECO:0000313" key="5">
    <source>
        <dbReference type="Proteomes" id="UP001610334"/>
    </source>
</evidence>
<dbReference type="Proteomes" id="UP001610334">
    <property type="component" value="Unassembled WGS sequence"/>
</dbReference>
<evidence type="ECO:0000259" key="3">
    <source>
        <dbReference type="Pfam" id="PF05368"/>
    </source>
</evidence>
<dbReference type="InterPro" id="IPR008030">
    <property type="entry name" value="NmrA-like"/>
</dbReference>
<sequence>MAAVLITGATGKQGGSLIRSLVVRKAPFEILAVTRSPSSPPAQRLSKLSDKITLVEGDLSNPAGIFQRAQSLTKSPIWGVYSVQAAIGNSHEETQGKALVDESIRQNVKVFVYSSVDRGGEERSWSNPTKIPHFMKKHKIEQHLMKSTKDSTMSWVILRPAAFYENLSPDFFGKVFATCFKMALQGKPLQMVATSDIGYFAADAFLHPEQYTGKAISLAGDELTYDGMRLVFEQKTGRVLPTTFRPVCAFFMAMMKDMGYMFRWFHDEGYGVDIPSLRARHPEMKDFATWLEKEPWVRRSD</sequence>
<evidence type="ECO:0000256" key="1">
    <source>
        <dbReference type="ARBA" id="ARBA00006328"/>
    </source>
</evidence>
<dbReference type="EMBL" id="JBFXLT010000174">
    <property type="protein sequence ID" value="KAL2802585.1"/>
    <property type="molecule type" value="Genomic_DNA"/>
</dbReference>
<comment type="caution">
    <text evidence="4">The sequence shown here is derived from an EMBL/GenBank/DDBJ whole genome shotgun (WGS) entry which is preliminary data.</text>
</comment>
<evidence type="ECO:0000256" key="2">
    <source>
        <dbReference type="ARBA" id="ARBA00022857"/>
    </source>
</evidence>
<dbReference type="SUPFAM" id="SSF51735">
    <property type="entry name" value="NAD(P)-binding Rossmann-fold domains"/>
    <property type="match status" value="1"/>
</dbReference>
<keyword evidence="2" id="KW-0521">NADP</keyword>
<accession>A0ABR4GU41</accession>
<name>A0ABR4GU41_9EURO</name>
<proteinExistence type="inferred from homology"/>
<dbReference type="Gene3D" id="3.40.50.720">
    <property type="entry name" value="NAD(P)-binding Rossmann-like Domain"/>
    <property type="match status" value="1"/>
</dbReference>
<dbReference type="InterPro" id="IPR051164">
    <property type="entry name" value="NmrA-like_oxidored"/>
</dbReference>
<organism evidence="4 5">
    <name type="scientific">Aspergillus granulosus</name>
    <dbReference type="NCBI Taxonomy" id="176169"/>
    <lineage>
        <taxon>Eukaryota</taxon>
        <taxon>Fungi</taxon>
        <taxon>Dikarya</taxon>
        <taxon>Ascomycota</taxon>
        <taxon>Pezizomycotina</taxon>
        <taxon>Eurotiomycetes</taxon>
        <taxon>Eurotiomycetidae</taxon>
        <taxon>Eurotiales</taxon>
        <taxon>Aspergillaceae</taxon>
        <taxon>Aspergillus</taxon>
        <taxon>Aspergillus subgen. Nidulantes</taxon>
    </lineage>
</organism>
<dbReference type="Gene3D" id="3.90.25.10">
    <property type="entry name" value="UDP-galactose 4-epimerase, domain 1"/>
    <property type="match status" value="1"/>
</dbReference>
<evidence type="ECO:0000313" key="4">
    <source>
        <dbReference type="EMBL" id="KAL2802585.1"/>
    </source>
</evidence>
<protein>
    <recommendedName>
        <fullName evidence="3">NmrA-like domain-containing protein</fullName>
    </recommendedName>
</protein>
<dbReference type="InterPro" id="IPR036291">
    <property type="entry name" value="NAD(P)-bd_dom_sf"/>
</dbReference>
<dbReference type="PANTHER" id="PTHR42748:SF7">
    <property type="entry name" value="NMRA LIKE REDOX SENSOR 1-RELATED"/>
    <property type="match status" value="1"/>
</dbReference>
<comment type="similarity">
    <text evidence="1">Belongs to the NmrA-type oxidoreductase family.</text>
</comment>
<gene>
    <name evidence="4" type="ORF">BJX63DRAFT_440793</name>
</gene>
<feature type="domain" description="NmrA-like" evidence="3">
    <location>
        <begin position="4"/>
        <end position="273"/>
    </location>
</feature>
<keyword evidence="5" id="KW-1185">Reference proteome</keyword>
<reference evidence="4 5" key="1">
    <citation type="submission" date="2024-07" db="EMBL/GenBank/DDBJ databases">
        <title>Section-level genome sequencing and comparative genomics of Aspergillus sections Usti and Cavernicolus.</title>
        <authorList>
            <consortium name="Lawrence Berkeley National Laboratory"/>
            <person name="Nybo J.L."/>
            <person name="Vesth T.C."/>
            <person name="Theobald S."/>
            <person name="Frisvad J.C."/>
            <person name="Larsen T.O."/>
            <person name="Kjaerboelling I."/>
            <person name="Rothschild-Mancinelli K."/>
            <person name="Lyhne E.K."/>
            <person name="Kogle M.E."/>
            <person name="Barry K."/>
            <person name="Clum A."/>
            <person name="Na H."/>
            <person name="Ledsgaard L."/>
            <person name="Lin J."/>
            <person name="Lipzen A."/>
            <person name="Kuo A."/>
            <person name="Riley R."/>
            <person name="Mondo S."/>
            <person name="Labutti K."/>
            <person name="Haridas S."/>
            <person name="Pangalinan J."/>
            <person name="Salamov A.A."/>
            <person name="Simmons B.A."/>
            <person name="Magnuson J.K."/>
            <person name="Chen J."/>
            <person name="Drula E."/>
            <person name="Henrissat B."/>
            <person name="Wiebenga A."/>
            <person name="Lubbers R.J."/>
            <person name="Gomes A.C."/>
            <person name="Makela M.R."/>
            <person name="Stajich J."/>
            <person name="Grigoriev I.V."/>
            <person name="Mortensen U.H."/>
            <person name="De Vries R.P."/>
            <person name="Baker S.E."/>
            <person name="Andersen M.R."/>
        </authorList>
    </citation>
    <scope>NUCLEOTIDE SEQUENCE [LARGE SCALE GENOMIC DNA]</scope>
    <source>
        <strain evidence="4 5">CBS 588.65</strain>
    </source>
</reference>
<dbReference type="PANTHER" id="PTHR42748">
    <property type="entry name" value="NITROGEN METABOLITE REPRESSION PROTEIN NMRA FAMILY MEMBER"/>
    <property type="match status" value="1"/>
</dbReference>